<evidence type="ECO:0000313" key="1">
    <source>
        <dbReference type="EMBL" id="KAA6320913.1"/>
    </source>
</evidence>
<sequence>MGEFDILQVVDIMYRCLSEVKTGENTLYGTDSVKFISAGSTSFVWHNSLYQGKCGCLPCRYGKENCDLTGKPPESMLSTM</sequence>
<dbReference type="EMBL" id="SNRY01003456">
    <property type="protein sequence ID" value="KAA6320913.1"/>
    <property type="molecule type" value="Genomic_DNA"/>
</dbReference>
<dbReference type="AlphaFoldDB" id="A0A5J4QK31"/>
<name>A0A5J4QK31_9ZZZZ</name>
<reference evidence="1" key="1">
    <citation type="submission" date="2019-03" db="EMBL/GenBank/DDBJ databases">
        <title>Single cell metagenomics reveals metabolic interactions within the superorganism composed of flagellate Streblomastix strix and complex community of Bacteroidetes bacteria on its surface.</title>
        <authorList>
            <person name="Treitli S.C."/>
            <person name="Kolisko M."/>
            <person name="Husnik F."/>
            <person name="Keeling P."/>
            <person name="Hampl V."/>
        </authorList>
    </citation>
    <scope>NUCLEOTIDE SEQUENCE</scope>
    <source>
        <strain evidence="1">STM</strain>
    </source>
</reference>
<gene>
    <name evidence="1" type="ORF">EZS27_029374</name>
</gene>
<comment type="caution">
    <text evidence="1">The sequence shown here is derived from an EMBL/GenBank/DDBJ whole genome shotgun (WGS) entry which is preliminary data.</text>
</comment>
<proteinExistence type="predicted"/>
<organism evidence="1">
    <name type="scientific">termite gut metagenome</name>
    <dbReference type="NCBI Taxonomy" id="433724"/>
    <lineage>
        <taxon>unclassified sequences</taxon>
        <taxon>metagenomes</taxon>
        <taxon>organismal metagenomes</taxon>
    </lineage>
</organism>
<protein>
    <submittedName>
        <fullName evidence="1">Uncharacterized protein</fullName>
    </submittedName>
</protein>
<accession>A0A5J4QK31</accession>